<evidence type="ECO:0000256" key="1">
    <source>
        <dbReference type="ARBA" id="ARBA00004123"/>
    </source>
</evidence>
<evidence type="ECO:0000256" key="6">
    <source>
        <dbReference type="ARBA" id="ARBA00023125"/>
    </source>
</evidence>
<dbReference type="SUPFAM" id="SSF57667">
    <property type="entry name" value="beta-beta-alpha zinc fingers"/>
    <property type="match status" value="4"/>
</dbReference>
<dbReference type="PANTHER" id="PTHR24391:SF26">
    <property type="entry name" value="HISTONE H4 TRANSCRIPTION FACTOR"/>
    <property type="match status" value="1"/>
</dbReference>
<evidence type="ECO:0000256" key="8">
    <source>
        <dbReference type="PROSITE-ProRule" id="PRU00042"/>
    </source>
</evidence>
<name>A0AAV7ULJ8_PLEWA</name>
<dbReference type="Gene3D" id="3.30.160.60">
    <property type="entry name" value="Classic Zinc Finger"/>
    <property type="match status" value="4"/>
</dbReference>
<dbReference type="InterPro" id="IPR036236">
    <property type="entry name" value="Znf_C2H2_sf"/>
</dbReference>
<feature type="domain" description="C2H2-type" evidence="9">
    <location>
        <begin position="107"/>
        <end position="136"/>
    </location>
</feature>
<evidence type="ECO:0000313" key="10">
    <source>
        <dbReference type="EMBL" id="KAJ1189888.1"/>
    </source>
</evidence>
<dbReference type="GO" id="GO:0005634">
    <property type="term" value="C:nucleus"/>
    <property type="evidence" value="ECO:0007669"/>
    <property type="project" value="UniProtKB-SubCell"/>
</dbReference>
<organism evidence="10 11">
    <name type="scientific">Pleurodeles waltl</name>
    <name type="common">Iberian ribbed newt</name>
    <dbReference type="NCBI Taxonomy" id="8319"/>
    <lineage>
        <taxon>Eukaryota</taxon>
        <taxon>Metazoa</taxon>
        <taxon>Chordata</taxon>
        <taxon>Craniata</taxon>
        <taxon>Vertebrata</taxon>
        <taxon>Euteleostomi</taxon>
        <taxon>Amphibia</taxon>
        <taxon>Batrachia</taxon>
        <taxon>Caudata</taxon>
        <taxon>Salamandroidea</taxon>
        <taxon>Salamandridae</taxon>
        <taxon>Pleurodelinae</taxon>
        <taxon>Pleurodeles</taxon>
    </lineage>
</organism>
<feature type="domain" description="C2H2-type" evidence="9">
    <location>
        <begin position="232"/>
        <end position="260"/>
    </location>
</feature>
<keyword evidence="7" id="KW-0539">Nucleus</keyword>
<gene>
    <name evidence="10" type="ORF">NDU88_006630</name>
</gene>
<dbReference type="InterPro" id="IPR013087">
    <property type="entry name" value="Znf_C2H2_type"/>
</dbReference>
<dbReference type="SMART" id="SM00355">
    <property type="entry name" value="ZnF_C2H2"/>
    <property type="match status" value="10"/>
</dbReference>
<evidence type="ECO:0000256" key="7">
    <source>
        <dbReference type="ARBA" id="ARBA00023242"/>
    </source>
</evidence>
<keyword evidence="4 8" id="KW-0863">Zinc-finger</keyword>
<sequence length="540" mass="62839">MQCEWGNCKYITSHMDDFCRHAWEHLQQHLANNEDMEAHDEFSCLWQDCGFCCMENSADLIRHVYFHCYHTKLKQWGQAALESQPNLGHCLLDFQSRNIVPDIPENFVCLWQNCQKLFENIEEYYRHVEAHSSLAEPGAMGKENHLFCLWKDCASSFKNRNKLREHLRSHTQEKVMSCPTCGGMFANRTKFFDHVRRQIADEELHFQCAHCSKRFATERLLRDHMRNHVNYYKCPLCDMTCPLPSALQTHMRFRHSDERPHKCQFCEYSCKNLIDLRRHLDTHSKGPTYYCEFENCDFSARSLASIKVHHRKVHEGDLEPKYMCHICDKCFSRGYNLTLHLRKKHQFKWPPGHPRFRYKEHEDGFLRLQLVRYESMELTEQLLEGREQQSSVPGSSSEPLLITSCYSNLEEIHCDPAEATPTNMVQLNGGLRGPSNATDTSQGSWQSRDDEHLIQTVKCKRVSRPPFVLEEPSMGGTAKDVVIVSNQFQKTVNGLHGNLPSKSRSCVASPHRCPSPGDLALYHADIPVAKRKRKHSQSRP</sequence>
<dbReference type="GO" id="GO:0008270">
    <property type="term" value="F:zinc ion binding"/>
    <property type="evidence" value="ECO:0007669"/>
    <property type="project" value="UniProtKB-KW"/>
</dbReference>
<feature type="domain" description="C2H2-type" evidence="9">
    <location>
        <begin position="146"/>
        <end position="175"/>
    </location>
</feature>
<dbReference type="GO" id="GO:0000978">
    <property type="term" value="F:RNA polymerase II cis-regulatory region sequence-specific DNA binding"/>
    <property type="evidence" value="ECO:0007669"/>
    <property type="project" value="TreeGrafter"/>
</dbReference>
<feature type="domain" description="C2H2-type" evidence="9">
    <location>
        <begin position="206"/>
        <end position="233"/>
    </location>
</feature>
<dbReference type="InterPro" id="IPR051574">
    <property type="entry name" value="ZnF_E-box_Homeobox"/>
</dbReference>
<dbReference type="Pfam" id="PF00096">
    <property type="entry name" value="zf-C2H2"/>
    <property type="match status" value="3"/>
</dbReference>
<keyword evidence="2" id="KW-0479">Metal-binding</keyword>
<dbReference type="AlphaFoldDB" id="A0AAV7ULJ8"/>
<evidence type="ECO:0000259" key="9">
    <source>
        <dbReference type="PROSITE" id="PS50157"/>
    </source>
</evidence>
<reference evidence="10" key="1">
    <citation type="journal article" date="2022" name="bioRxiv">
        <title>Sequencing and chromosome-scale assembly of the giantPleurodeles waltlgenome.</title>
        <authorList>
            <person name="Brown T."/>
            <person name="Elewa A."/>
            <person name="Iarovenko S."/>
            <person name="Subramanian E."/>
            <person name="Araus A.J."/>
            <person name="Petzold A."/>
            <person name="Susuki M."/>
            <person name="Suzuki K.-i.T."/>
            <person name="Hayashi T."/>
            <person name="Toyoda A."/>
            <person name="Oliveira C."/>
            <person name="Osipova E."/>
            <person name="Leigh N.D."/>
            <person name="Simon A."/>
            <person name="Yun M.H."/>
        </authorList>
    </citation>
    <scope>NUCLEOTIDE SEQUENCE</scope>
    <source>
        <strain evidence="10">20211129_DDA</strain>
        <tissue evidence="10">Liver</tissue>
    </source>
</reference>
<comment type="subcellular location">
    <subcellularLocation>
        <location evidence="1">Nucleus</location>
    </subcellularLocation>
</comment>
<dbReference type="GO" id="GO:0000981">
    <property type="term" value="F:DNA-binding transcription factor activity, RNA polymerase II-specific"/>
    <property type="evidence" value="ECO:0007669"/>
    <property type="project" value="TreeGrafter"/>
</dbReference>
<dbReference type="Proteomes" id="UP001066276">
    <property type="component" value="Chromosome 3_1"/>
</dbReference>
<proteinExistence type="predicted"/>
<evidence type="ECO:0000313" key="11">
    <source>
        <dbReference type="Proteomes" id="UP001066276"/>
    </source>
</evidence>
<keyword evidence="3" id="KW-0677">Repeat</keyword>
<keyword evidence="11" id="KW-1185">Reference proteome</keyword>
<evidence type="ECO:0000256" key="4">
    <source>
        <dbReference type="ARBA" id="ARBA00022771"/>
    </source>
</evidence>
<dbReference type="PROSITE" id="PS00028">
    <property type="entry name" value="ZINC_FINGER_C2H2_1"/>
    <property type="match status" value="6"/>
</dbReference>
<comment type="caution">
    <text evidence="10">The sequence shown here is derived from an EMBL/GenBank/DDBJ whole genome shotgun (WGS) entry which is preliminary data.</text>
</comment>
<keyword evidence="6" id="KW-0238">DNA-binding</keyword>
<protein>
    <recommendedName>
        <fullName evidence="9">C2H2-type domain-containing protein</fullName>
    </recommendedName>
</protein>
<dbReference type="GO" id="GO:0045892">
    <property type="term" value="P:negative regulation of DNA-templated transcription"/>
    <property type="evidence" value="ECO:0007669"/>
    <property type="project" value="UniProtKB-ARBA"/>
</dbReference>
<feature type="domain" description="C2H2-type" evidence="9">
    <location>
        <begin position="289"/>
        <end position="319"/>
    </location>
</feature>
<keyword evidence="5" id="KW-0862">Zinc</keyword>
<feature type="domain" description="C2H2-type" evidence="9">
    <location>
        <begin position="322"/>
        <end position="350"/>
    </location>
</feature>
<evidence type="ECO:0000256" key="5">
    <source>
        <dbReference type="ARBA" id="ARBA00022833"/>
    </source>
</evidence>
<dbReference type="PROSITE" id="PS50157">
    <property type="entry name" value="ZINC_FINGER_C2H2_2"/>
    <property type="match status" value="6"/>
</dbReference>
<evidence type="ECO:0000256" key="2">
    <source>
        <dbReference type="ARBA" id="ARBA00022723"/>
    </source>
</evidence>
<dbReference type="PANTHER" id="PTHR24391">
    <property type="entry name" value="HISTONE H4 TRANSCRIPTION FACTOR-RELATED"/>
    <property type="match status" value="1"/>
</dbReference>
<accession>A0AAV7ULJ8</accession>
<dbReference type="EMBL" id="JANPWB010000005">
    <property type="protein sequence ID" value="KAJ1189888.1"/>
    <property type="molecule type" value="Genomic_DNA"/>
</dbReference>
<evidence type="ECO:0000256" key="3">
    <source>
        <dbReference type="ARBA" id="ARBA00022737"/>
    </source>
</evidence>